<gene>
    <name evidence="1" type="ORF">OPT61_g8235</name>
</gene>
<proteinExistence type="predicted"/>
<dbReference type="EMBL" id="JAPHNI010000761">
    <property type="protein sequence ID" value="KAJ8108352.1"/>
    <property type="molecule type" value="Genomic_DNA"/>
</dbReference>
<sequence length="170" mass="19730">MGRKINPETLRDILIHLERDTGLRAISRLLKCSRNTVRRIELSMDLYDTPYPPHSMVRGRPKLLLMAQEQALLQFVQEKPSAHLNEMREYLIDNFNVLVGEGTIYRTLRKAGWSRKVALRHAKARSDRAHTTVSPRPDIIQPKAEQNHTVKIEHLVLDHERSAPIPNRHL</sequence>
<comment type="caution">
    <text evidence="1">The sequence shown here is derived from an EMBL/GenBank/DDBJ whole genome shotgun (WGS) entry which is preliminary data.</text>
</comment>
<reference evidence="1" key="1">
    <citation type="submission" date="2022-11" db="EMBL/GenBank/DDBJ databases">
        <title>Genome Sequence of Boeremia exigua.</title>
        <authorList>
            <person name="Buettner E."/>
        </authorList>
    </citation>
    <scope>NUCLEOTIDE SEQUENCE</scope>
    <source>
        <strain evidence="1">CU02</strain>
    </source>
</reference>
<accession>A0ACC2HZ15</accession>
<protein>
    <submittedName>
        <fullName evidence="1">Uncharacterized protein</fullName>
    </submittedName>
</protein>
<name>A0ACC2HZ15_9PLEO</name>
<evidence type="ECO:0000313" key="2">
    <source>
        <dbReference type="Proteomes" id="UP001153331"/>
    </source>
</evidence>
<evidence type="ECO:0000313" key="1">
    <source>
        <dbReference type="EMBL" id="KAJ8108352.1"/>
    </source>
</evidence>
<organism evidence="1 2">
    <name type="scientific">Boeremia exigua</name>
    <dbReference type="NCBI Taxonomy" id="749465"/>
    <lineage>
        <taxon>Eukaryota</taxon>
        <taxon>Fungi</taxon>
        <taxon>Dikarya</taxon>
        <taxon>Ascomycota</taxon>
        <taxon>Pezizomycotina</taxon>
        <taxon>Dothideomycetes</taxon>
        <taxon>Pleosporomycetidae</taxon>
        <taxon>Pleosporales</taxon>
        <taxon>Pleosporineae</taxon>
        <taxon>Didymellaceae</taxon>
        <taxon>Boeremia</taxon>
    </lineage>
</organism>
<dbReference type="Proteomes" id="UP001153331">
    <property type="component" value="Unassembled WGS sequence"/>
</dbReference>
<keyword evidence="2" id="KW-1185">Reference proteome</keyword>